<name>A0A401Z5N1_9ACTN</name>
<protein>
    <submittedName>
        <fullName evidence="1">Uncharacterized protein</fullName>
    </submittedName>
</protein>
<sequence length="149" mass="16775">MRFVPGGFPLVVPQSPLQLWAYDAGHSRMVFRRQTQYGIRYDDDRVLDVCFWDVRKAMIEPYVPGAVVRPLDVPPPGEVPVPEHRRARYFSVTGTSALHGGAAGHWVLCGSVSWGWWDIGWNDPSPFLDEASMESLDAVVWRGRVEPPA</sequence>
<organism evidence="1 2">
    <name type="scientific">Embleya hyalina</name>
    <dbReference type="NCBI Taxonomy" id="516124"/>
    <lineage>
        <taxon>Bacteria</taxon>
        <taxon>Bacillati</taxon>
        <taxon>Actinomycetota</taxon>
        <taxon>Actinomycetes</taxon>
        <taxon>Kitasatosporales</taxon>
        <taxon>Streptomycetaceae</taxon>
        <taxon>Embleya</taxon>
    </lineage>
</organism>
<gene>
    <name evidence="1" type="ORF">EHYA_09947</name>
</gene>
<dbReference type="EMBL" id="BIFH01000059">
    <property type="protein sequence ID" value="GCE02170.1"/>
    <property type="molecule type" value="Genomic_DNA"/>
</dbReference>
<keyword evidence="2" id="KW-1185">Reference proteome</keyword>
<dbReference type="Proteomes" id="UP000286931">
    <property type="component" value="Unassembled WGS sequence"/>
</dbReference>
<comment type="caution">
    <text evidence="1">The sequence shown here is derived from an EMBL/GenBank/DDBJ whole genome shotgun (WGS) entry which is preliminary data.</text>
</comment>
<evidence type="ECO:0000313" key="1">
    <source>
        <dbReference type="EMBL" id="GCE02170.1"/>
    </source>
</evidence>
<proteinExistence type="predicted"/>
<evidence type="ECO:0000313" key="2">
    <source>
        <dbReference type="Proteomes" id="UP000286931"/>
    </source>
</evidence>
<dbReference type="AlphaFoldDB" id="A0A401Z5N1"/>
<accession>A0A401Z5N1</accession>
<reference evidence="1 2" key="1">
    <citation type="submission" date="2018-12" db="EMBL/GenBank/DDBJ databases">
        <title>Draft genome sequence of Embleya hyalina NBRC 13850T.</title>
        <authorList>
            <person name="Komaki H."/>
            <person name="Hosoyama A."/>
            <person name="Kimura A."/>
            <person name="Ichikawa N."/>
            <person name="Tamura T."/>
        </authorList>
    </citation>
    <scope>NUCLEOTIDE SEQUENCE [LARGE SCALE GENOMIC DNA]</scope>
    <source>
        <strain evidence="1 2">NBRC 13850</strain>
    </source>
</reference>